<evidence type="ECO:0000256" key="2">
    <source>
        <dbReference type="ARBA" id="ARBA00004613"/>
    </source>
</evidence>
<evidence type="ECO:0000256" key="9">
    <source>
        <dbReference type="ARBA" id="ARBA00023157"/>
    </source>
</evidence>
<keyword evidence="7" id="KW-1064">Adaptive immunity</keyword>
<dbReference type="InterPro" id="IPR036179">
    <property type="entry name" value="Ig-like_dom_sf"/>
</dbReference>
<dbReference type="InterPro" id="IPR003599">
    <property type="entry name" value="Ig_sub"/>
</dbReference>
<dbReference type="SMART" id="SM00409">
    <property type="entry name" value="IG"/>
    <property type="match status" value="1"/>
</dbReference>
<dbReference type="Gene3D" id="2.60.40.10">
    <property type="entry name" value="Immunoglobulins"/>
    <property type="match status" value="1"/>
</dbReference>
<evidence type="ECO:0000256" key="3">
    <source>
        <dbReference type="ARBA" id="ARBA00022475"/>
    </source>
</evidence>
<dbReference type="SMART" id="SM00406">
    <property type="entry name" value="IGv"/>
    <property type="match status" value="1"/>
</dbReference>
<dbReference type="PANTHER" id="PTHR23266">
    <property type="entry name" value="IMMUNOGLOBULIN HEAVY CHAIN"/>
    <property type="match status" value="1"/>
</dbReference>
<feature type="domain" description="Ig-like" evidence="12">
    <location>
        <begin position="1"/>
        <end position="97"/>
    </location>
</feature>
<reference evidence="13" key="1">
    <citation type="thesis" date="2020" institute="ProQuest LLC" country="789 East Eisenhower Parkway, Ann Arbor, MI, USA">
        <title>Comparative Genomics and Chromosome Evolution.</title>
        <authorList>
            <person name="Mudd A.B."/>
        </authorList>
    </citation>
    <scope>NUCLEOTIDE SEQUENCE</scope>
    <source>
        <strain evidence="13">1538</strain>
        <tissue evidence="13">Blood</tissue>
    </source>
</reference>
<dbReference type="FunFam" id="2.60.40.10:FF:001072">
    <property type="entry name" value="Immunoglobulin heavy variable V1-24"/>
    <property type="match status" value="1"/>
</dbReference>
<proteinExistence type="predicted"/>
<keyword evidence="8" id="KW-0472">Membrane</keyword>
<dbReference type="GO" id="GO:0005886">
    <property type="term" value="C:plasma membrane"/>
    <property type="evidence" value="ECO:0007669"/>
    <property type="project" value="UniProtKB-SubCell"/>
</dbReference>
<comment type="subcellular location">
    <subcellularLocation>
        <location evidence="1">Cell membrane</location>
    </subcellularLocation>
    <subcellularLocation>
        <location evidence="2">Secreted</location>
    </subcellularLocation>
</comment>
<keyword evidence="10" id="KW-0393">Immunoglobulin domain</keyword>
<dbReference type="PROSITE" id="PS50835">
    <property type="entry name" value="IG_LIKE"/>
    <property type="match status" value="1"/>
</dbReference>
<dbReference type="GO" id="GO:0002250">
    <property type="term" value="P:adaptive immune response"/>
    <property type="evidence" value="ECO:0007669"/>
    <property type="project" value="UniProtKB-KW"/>
</dbReference>
<keyword evidence="5" id="KW-0732">Signal</keyword>
<sequence>MSQTLTQSSAEVKKPGETVKMTCVGSGFQIADHYIHWVQQVPGGGLTWVGEIAPANGVTKYSSSFKGRFTITSDKSQNTAYLQINNMKVEDTATYYCARDTFVPCDYQEICVSSIFLTFFRKILPWIIKVF</sequence>
<keyword evidence="9" id="KW-1015">Disulfide bond</keyword>
<dbReference type="InterPro" id="IPR050199">
    <property type="entry name" value="IgHV"/>
</dbReference>
<evidence type="ECO:0000256" key="8">
    <source>
        <dbReference type="ARBA" id="ARBA00023136"/>
    </source>
</evidence>
<keyword evidence="11" id="KW-1280">Immunoglobulin</keyword>
<dbReference type="SUPFAM" id="SSF48726">
    <property type="entry name" value="Immunoglobulin"/>
    <property type="match status" value="1"/>
</dbReference>
<evidence type="ECO:0000313" key="14">
    <source>
        <dbReference type="Proteomes" id="UP001181693"/>
    </source>
</evidence>
<dbReference type="AlphaFoldDB" id="A0AAV2ZVL5"/>
<accession>A0AAV2ZVL5</accession>
<dbReference type="InterPro" id="IPR007110">
    <property type="entry name" value="Ig-like_dom"/>
</dbReference>
<evidence type="ECO:0000256" key="6">
    <source>
        <dbReference type="ARBA" id="ARBA00022859"/>
    </source>
</evidence>
<evidence type="ECO:0000256" key="1">
    <source>
        <dbReference type="ARBA" id="ARBA00004236"/>
    </source>
</evidence>
<keyword evidence="3" id="KW-1003">Cell membrane</keyword>
<evidence type="ECO:0000256" key="4">
    <source>
        <dbReference type="ARBA" id="ARBA00022525"/>
    </source>
</evidence>
<evidence type="ECO:0000256" key="11">
    <source>
        <dbReference type="ARBA" id="ARBA00043265"/>
    </source>
</evidence>
<gene>
    <name evidence="13" type="ORF">GDO54_013592</name>
</gene>
<keyword evidence="6" id="KW-0391">Immunity</keyword>
<evidence type="ECO:0000256" key="10">
    <source>
        <dbReference type="ARBA" id="ARBA00023319"/>
    </source>
</evidence>
<dbReference type="GO" id="GO:0019814">
    <property type="term" value="C:immunoglobulin complex"/>
    <property type="evidence" value="ECO:0007669"/>
    <property type="project" value="UniProtKB-KW"/>
</dbReference>
<dbReference type="EMBL" id="DYDO01000006">
    <property type="protein sequence ID" value="DBA22574.1"/>
    <property type="molecule type" value="Genomic_DNA"/>
</dbReference>
<evidence type="ECO:0000256" key="5">
    <source>
        <dbReference type="ARBA" id="ARBA00022729"/>
    </source>
</evidence>
<evidence type="ECO:0000256" key="7">
    <source>
        <dbReference type="ARBA" id="ARBA00023130"/>
    </source>
</evidence>
<protein>
    <recommendedName>
        <fullName evidence="12">Ig-like domain-containing protein</fullName>
    </recommendedName>
</protein>
<dbReference type="GO" id="GO:0005576">
    <property type="term" value="C:extracellular region"/>
    <property type="evidence" value="ECO:0007669"/>
    <property type="project" value="UniProtKB-SubCell"/>
</dbReference>
<dbReference type="InterPro" id="IPR013106">
    <property type="entry name" value="Ig_V-set"/>
</dbReference>
<keyword evidence="4" id="KW-0964">Secreted</keyword>
<dbReference type="InterPro" id="IPR013783">
    <property type="entry name" value="Ig-like_fold"/>
</dbReference>
<evidence type="ECO:0000313" key="13">
    <source>
        <dbReference type="EMBL" id="DBA22574.1"/>
    </source>
</evidence>
<dbReference type="Pfam" id="PF07686">
    <property type="entry name" value="V-set"/>
    <property type="match status" value="1"/>
</dbReference>
<dbReference type="Proteomes" id="UP001181693">
    <property type="component" value="Unassembled WGS sequence"/>
</dbReference>
<name>A0AAV2ZVL5_PYXAD</name>
<evidence type="ECO:0000259" key="12">
    <source>
        <dbReference type="PROSITE" id="PS50835"/>
    </source>
</evidence>
<organism evidence="13 14">
    <name type="scientific">Pyxicephalus adspersus</name>
    <name type="common">African bullfrog</name>
    <dbReference type="NCBI Taxonomy" id="30357"/>
    <lineage>
        <taxon>Eukaryota</taxon>
        <taxon>Metazoa</taxon>
        <taxon>Chordata</taxon>
        <taxon>Craniata</taxon>
        <taxon>Vertebrata</taxon>
        <taxon>Euteleostomi</taxon>
        <taxon>Amphibia</taxon>
        <taxon>Batrachia</taxon>
        <taxon>Anura</taxon>
        <taxon>Neobatrachia</taxon>
        <taxon>Ranoidea</taxon>
        <taxon>Pyxicephalidae</taxon>
        <taxon>Pyxicephalinae</taxon>
        <taxon>Pyxicephalus</taxon>
    </lineage>
</organism>
<keyword evidence="14" id="KW-1185">Reference proteome</keyword>
<comment type="caution">
    <text evidence="13">The sequence shown here is derived from an EMBL/GenBank/DDBJ whole genome shotgun (WGS) entry which is preliminary data.</text>
</comment>